<evidence type="ECO:0000256" key="1">
    <source>
        <dbReference type="SAM" id="SignalP"/>
    </source>
</evidence>
<dbReference type="AlphaFoldDB" id="A0A6A6VZ05"/>
<proteinExistence type="predicted"/>
<protein>
    <submittedName>
        <fullName evidence="2">Uncharacterized protein</fullName>
    </submittedName>
</protein>
<dbReference type="EMBL" id="ML996576">
    <property type="protein sequence ID" value="KAF2755908.1"/>
    <property type="molecule type" value="Genomic_DNA"/>
</dbReference>
<evidence type="ECO:0000313" key="3">
    <source>
        <dbReference type="Proteomes" id="UP000799437"/>
    </source>
</evidence>
<organism evidence="2 3">
    <name type="scientific">Pseudovirgaria hyperparasitica</name>
    <dbReference type="NCBI Taxonomy" id="470096"/>
    <lineage>
        <taxon>Eukaryota</taxon>
        <taxon>Fungi</taxon>
        <taxon>Dikarya</taxon>
        <taxon>Ascomycota</taxon>
        <taxon>Pezizomycotina</taxon>
        <taxon>Dothideomycetes</taxon>
        <taxon>Dothideomycetes incertae sedis</taxon>
        <taxon>Acrospermales</taxon>
        <taxon>Acrospermaceae</taxon>
        <taxon>Pseudovirgaria</taxon>
    </lineage>
</organism>
<dbReference type="GeneID" id="54485407"/>
<feature type="chain" id="PRO_5025658971" evidence="1">
    <location>
        <begin position="18"/>
        <end position="127"/>
    </location>
</feature>
<sequence>MVLIRVVFFTVALLAQLAPSPNDVTLCESSKVPLPDTLYSHRRHYRVSKGLAVYLILSMRCLLVLTLEPRTSNLSNLSNFPKLTMIEIFGLAQDGWTLKPIQMDCSGITSVHRLHEIKYVESKLERG</sequence>
<dbReference type="RefSeq" id="XP_033598359.1">
    <property type="nucleotide sequence ID" value="XM_033744353.1"/>
</dbReference>
<reference evidence="2" key="1">
    <citation type="journal article" date="2020" name="Stud. Mycol.">
        <title>101 Dothideomycetes genomes: a test case for predicting lifestyles and emergence of pathogens.</title>
        <authorList>
            <person name="Haridas S."/>
            <person name="Albert R."/>
            <person name="Binder M."/>
            <person name="Bloem J."/>
            <person name="Labutti K."/>
            <person name="Salamov A."/>
            <person name="Andreopoulos B."/>
            <person name="Baker S."/>
            <person name="Barry K."/>
            <person name="Bills G."/>
            <person name="Bluhm B."/>
            <person name="Cannon C."/>
            <person name="Castanera R."/>
            <person name="Culley D."/>
            <person name="Daum C."/>
            <person name="Ezra D."/>
            <person name="Gonzalez J."/>
            <person name="Henrissat B."/>
            <person name="Kuo A."/>
            <person name="Liang C."/>
            <person name="Lipzen A."/>
            <person name="Lutzoni F."/>
            <person name="Magnuson J."/>
            <person name="Mondo S."/>
            <person name="Nolan M."/>
            <person name="Ohm R."/>
            <person name="Pangilinan J."/>
            <person name="Park H.-J."/>
            <person name="Ramirez L."/>
            <person name="Alfaro M."/>
            <person name="Sun H."/>
            <person name="Tritt A."/>
            <person name="Yoshinaga Y."/>
            <person name="Zwiers L.-H."/>
            <person name="Turgeon B."/>
            <person name="Goodwin S."/>
            <person name="Spatafora J."/>
            <person name="Crous P."/>
            <person name="Grigoriev I."/>
        </authorList>
    </citation>
    <scope>NUCLEOTIDE SEQUENCE</scope>
    <source>
        <strain evidence="2">CBS 121739</strain>
    </source>
</reference>
<keyword evidence="1" id="KW-0732">Signal</keyword>
<gene>
    <name evidence="2" type="ORF">EJ05DRAFT_477970</name>
</gene>
<feature type="signal peptide" evidence="1">
    <location>
        <begin position="1"/>
        <end position="17"/>
    </location>
</feature>
<evidence type="ECO:0000313" key="2">
    <source>
        <dbReference type="EMBL" id="KAF2755908.1"/>
    </source>
</evidence>
<name>A0A6A6VZ05_9PEZI</name>
<keyword evidence="3" id="KW-1185">Reference proteome</keyword>
<dbReference type="Proteomes" id="UP000799437">
    <property type="component" value="Unassembled WGS sequence"/>
</dbReference>
<accession>A0A6A6VZ05</accession>